<feature type="compositionally biased region" description="Polar residues" evidence="3">
    <location>
        <begin position="81"/>
        <end position="92"/>
    </location>
</feature>
<dbReference type="PROSITE" id="PS51186">
    <property type="entry name" value="GNAT"/>
    <property type="match status" value="1"/>
</dbReference>
<evidence type="ECO:0000256" key="1">
    <source>
        <dbReference type="ARBA" id="ARBA00022679"/>
    </source>
</evidence>
<dbReference type="Gene3D" id="3.40.630.30">
    <property type="match status" value="1"/>
</dbReference>
<dbReference type="PANTHER" id="PTHR43626">
    <property type="entry name" value="ACYL-COA N-ACYLTRANSFERASE"/>
    <property type="match status" value="1"/>
</dbReference>
<dbReference type="InterPro" id="IPR000182">
    <property type="entry name" value="GNAT_dom"/>
</dbReference>
<dbReference type="CDD" id="cd04301">
    <property type="entry name" value="NAT_SF"/>
    <property type="match status" value="1"/>
</dbReference>
<evidence type="ECO:0000313" key="5">
    <source>
        <dbReference type="EMBL" id="KAK3263487.1"/>
    </source>
</evidence>
<feature type="compositionally biased region" description="Basic and acidic residues" evidence="3">
    <location>
        <begin position="68"/>
        <end position="77"/>
    </location>
</feature>
<name>A0AAE0FPN7_9CHLO</name>
<dbReference type="GO" id="GO:0008080">
    <property type="term" value="F:N-acetyltransferase activity"/>
    <property type="evidence" value="ECO:0007669"/>
    <property type="project" value="InterPro"/>
</dbReference>
<evidence type="ECO:0000256" key="3">
    <source>
        <dbReference type="SAM" id="MobiDB-lite"/>
    </source>
</evidence>
<dbReference type="AlphaFoldDB" id="A0AAE0FPN7"/>
<proteinExistence type="predicted"/>
<organism evidence="5 6">
    <name type="scientific">Cymbomonas tetramitiformis</name>
    <dbReference type="NCBI Taxonomy" id="36881"/>
    <lineage>
        <taxon>Eukaryota</taxon>
        <taxon>Viridiplantae</taxon>
        <taxon>Chlorophyta</taxon>
        <taxon>Pyramimonadophyceae</taxon>
        <taxon>Pyramimonadales</taxon>
        <taxon>Pyramimonadaceae</taxon>
        <taxon>Cymbomonas</taxon>
    </lineage>
</organism>
<comment type="caution">
    <text evidence="5">The sequence shown here is derived from an EMBL/GenBank/DDBJ whole genome shotgun (WGS) entry which is preliminary data.</text>
</comment>
<dbReference type="Proteomes" id="UP001190700">
    <property type="component" value="Unassembled WGS sequence"/>
</dbReference>
<keyword evidence="1" id="KW-0808">Transferase</keyword>
<dbReference type="GO" id="GO:0005737">
    <property type="term" value="C:cytoplasm"/>
    <property type="evidence" value="ECO:0007669"/>
    <property type="project" value="TreeGrafter"/>
</dbReference>
<evidence type="ECO:0000259" key="4">
    <source>
        <dbReference type="PROSITE" id="PS51186"/>
    </source>
</evidence>
<protein>
    <recommendedName>
        <fullName evidence="4">N-acetyltransferase domain-containing protein</fullName>
    </recommendedName>
</protein>
<accession>A0AAE0FPN7</accession>
<feature type="domain" description="N-acetyltransferase" evidence="4">
    <location>
        <begin position="123"/>
        <end position="254"/>
    </location>
</feature>
<sequence length="294" mass="32545">MQSSIYHCAGKVERESHLANGARVLSGAKLNIAPQQAHLVYPRNKSFSTLTTHLRSRLANTQTRAHKRCDSSAELSERTLPASTSQISSSAPRSRPQVKLSVKKKDAIPEEMVKLLGQDAQEEDLRKLELAVEAKTAIIVTAFIPQVEDDGGDSAMKTPWSWPLAKARRRRLVGSARAITDGELVAIVNDVRVAEDLRGLGVGQKLMRRLTNEIMKKGIYDIGLVAPDQFVPFFRECRFGPDHEDAVTMQLTAEGAREMEARRADVSYHLKMPSLESILDQAFIESGDALSMKL</sequence>
<keyword evidence="6" id="KW-1185">Reference proteome</keyword>
<dbReference type="PANTHER" id="PTHR43626:SF4">
    <property type="entry name" value="GCN5-RELATED N-ACETYLTRANSFERASE 2, CHLOROPLASTIC"/>
    <property type="match status" value="1"/>
</dbReference>
<dbReference type="InterPro" id="IPR045039">
    <property type="entry name" value="NSI-like"/>
</dbReference>
<feature type="region of interest" description="Disordered" evidence="3">
    <location>
        <begin position="58"/>
        <end position="99"/>
    </location>
</feature>
<evidence type="ECO:0000313" key="6">
    <source>
        <dbReference type="Proteomes" id="UP001190700"/>
    </source>
</evidence>
<gene>
    <name evidence="5" type="ORF">CYMTET_27709</name>
</gene>
<dbReference type="EMBL" id="LGRX02015402">
    <property type="protein sequence ID" value="KAK3263487.1"/>
    <property type="molecule type" value="Genomic_DNA"/>
</dbReference>
<reference evidence="5 6" key="1">
    <citation type="journal article" date="2015" name="Genome Biol. Evol.">
        <title>Comparative Genomics of a Bacterivorous Green Alga Reveals Evolutionary Causalities and Consequences of Phago-Mixotrophic Mode of Nutrition.</title>
        <authorList>
            <person name="Burns J.A."/>
            <person name="Paasch A."/>
            <person name="Narechania A."/>
            <person name="Kim E."/>
        </authorList>
    </citation>
    <scope>NUCLEOTIDE SEQUENCE [LARGE SCALE GENOMIC DNA]</scope>
    <source>
        <strain evidence="5 6">PLY_AMNH</strain>
    </source>
</reference>
<evidence type="ECO:0000256" key="2">
    <source>
        <dbReference type="ARBA" id="ARBA00023315"/>
    </source>
</evidence>
<keyword evidence="2" id="KW-0012">Acyltransferase</keyword>
<dbReference type="InterPro" id="IPR016181">
    <property type="entry name" value="Acyl_CoA_acyltransferase"/>
</dbReference>
<dbReference type="SUPFAM" id="SSF55729">
    <property type="entry name" value="Acyl-CoA N-acyltransferases (Nat)"/>
    <property type="match status" value="1"/>
</dbReference>
<dbReference type="Pfam" id="PF00583">
    <property type="entry name" value="Acetyltransf_1"/>
    <property type="match status" value="1"/>
</dbReference>